<dbReference type="InterPro" id="IPR023631">
    <property type="entry name" value="Amidase_dom"/>
</dbReference>
<evidence type="ECO:0000313" key="3">
    <source>
        <dbReference type="Proteomes" id="UP001172102"/>
    </source>
</evidence>
<feature type="domain" description="Amidase" evidence="1">
    <location>
        <begin position="28"/>
        <end position="471"/>
    </location>
</feature>
<dbReference type="PANTHER" id="PTHR42678:SF34">
    <property type="entry name" value="OS04G0183300 PROTEIN"/>
    <property type="match status" value="1"/>
</dbReference>
<dbReference type="InterPro" id="IPR036928">
    <property type="entry name" value="AS_sf"/>
</dbReference>
<protein>
    <submittedName>
        <fullName evidence="2">Amidase signature domain-containing protein</fullName>
    </submittedName>
</protein>
<comment type="caution">
    <text evidence="2">The sequence shown here is derived from an EMBL/GenBank/DDBJ whole genome shotgun (WGS) entry which is preliminary data.</text>
</comment>
<dbReference type="AlphaFoldDB" id="A0AA40DLT0"/>
<sequence>MSHFNVLTTSATELQQLLASNKTTSVQIITAYLSQIEAHNSKVNAFISIAPHDILLRIATSLDNERAQGRVRGPLHGIPIVLKDAFITASELGMGTTAGSRALIGAKASKNSAIAQRLVDAGLIILGKTNMTEFAGMKMTMMMPGWSAAGGQTLSPYVGRIEEGETLLGHSAPGGSSTGSAVAVAAGFSPLAMGTETIGSIITPASRAALYALKPTTGLQDATGLYTLTDSFDSPGPMAKSAADVMALTEIVLGQSYPRQGFGTWEGLSAGFLDPAVWKADEGICRQHEGTAKQMRDDYESAIAKIRDRGCSVRHPIELAAVSDLVVDGEAAIMPIACNICIPSFLGAFDECPVGNLKDIVKFNEENKSECLPPPYTEQNDLLKALYNNDDNEEHISTLRAGLKAVARNMVDTALERENVDMIAAPSDSPLCIHAAAAGYPIATVPLGQLRYNKRPFGLCLMARAGDDEKLLRFMAAYEASVSGPRPVPDL</sequence>
<evidence type="ECO:0000313" key="2">
    <source>
        <dbReference type="EMBL" id="KAK0708454.1"/>
    </source>
</evidence>
<reference evidence="2" key="1">
    <citation type="submission" date="2023-06" db="EMBL/GenBank/DDBJ databases">
        <title>Genome-scale phylogeny and comparative genomics of the fungal order Sordariales.</title>
        <authorList>
            <consortium name="Lawrence Berkeley National Laboratory"/>
            <person name="Hensen N."/>
            <person name="Bonometti L."/>
            <person name="Westerberg I."/>
            <person name="Brannstrom I.O."/>
            <person name="Guillou S."/>
            <person name="Cros-Aarteil S."/>
            <person name="Calhoun S."/>
            <person name="Haridas S."/>
            <person name="Kuo A."/>
            <person name="Mondo S."/>
            <person name="Pangilinan J."/>
            <person name="Riley R."/>
            <person name="Labutti K."/>
            <person name="Andreopoulos B."/>
            <person name="Lipzen A."/>
            <person name="Chen C."/>
            <person name="Yanf M."/>
            <person name="Daum C."/>
            <person name="Ng V."/>
            <person name="Clum A."/>
            <person name="Steindorff A."/>
            <person name="Ohm R."/>
            <person name="Martin F."/>
            <person name="Silar P."/>
            <person name="Natvig D."/>
            <person name="Lalanne C."/>
            <person name="Gautier V."/>
            <person name="Ament-Velasquez S.L."/>
            <person name="Kruys A."/>
            <person name="Hutchinson M.I."/>
            <person name="Powell A.J."/>
            <person name="Barry K."/>
            <person name="Miller A.N."/>
            <person name="Grigoriev I.V."/>
            <person name="Debuchy R."/>
            <person name="Gladieux P."/>
            <person name="Thoren M.H."/>
            <person name="Johannesson H."/>
        </authorList>
    </citation>
    <scope>NUCLEOTIDE SEQUENCE</scope>
    <source>
        <strain evidence="2">SMH4607-1</strain>
    </source>
</reference>
<keyword evidence="3" id="KW-1185">Reference proteome</keyword>
<accession>A0AA40DLT0</accession>
<dbReference type="SUPFAM" id="SSF75304">
    <property type="entry name" value="Amidase signature (AS) enzymes"/>
    <property type="match status" value="1"/>
</dbReference>
<dbReference type="EMBL" id="JAUKUA010000006">
    <property type="protein sequence ID" value="KAK0708454.1"/>
    <property type="molecule type" value="Genomic_DNA"/>
</dbReference>
<proteinExistence type="predicted"/>
<dbReference type="Proteomes" id="UP001172102">
    <property type="component" value="Unassembled WGS sequence"/>
</dbReference>
<name>A0AA40DLT0_9PEZI</name>
<organism evidence="2 3">
    <name type="scientific">Lasiosphaeris hirsuta</name>
    <dbReference type="NCBI Taxonomy" id="260670"/>
    <lineage>
        <taxon>Eukaryota</taxon>
        <taxon>Fungi</taxon>
        <taxon>Dikarya</taxon>
        <taxon>Ascomycota</taxon>
        <taxon>Pezizomycotina</taxon>
        <taxon>Sordariomycetes</taxon>
        <taxon>Sordariomycetidae</taxon>
        <taxon>Sordariales</taxon>
        <taxon>Lasiosphaeriaceae</taxon>
        <taxon>Lasiosphaeris</taxon>
    </lineage>
</organism>
<dbReference type="Pfam" id="PF01425">
    <property type="entry name" value="Amidase"/>
    <property type="match status" value="1"/>
</dbReference>
<gene>
    <name evidence="2" type="ORF">B0H67DRAFT_496707</name>
</gene>
<evidence type="ECO:0000259" key="1">
    <source>
        <dbReference type="Pfam" id="PF01425"/>
    </source>
</evidence>
<dbReference type="PANTHER" id="PTHR42678">
    <property type="entry name" value="AMIDASE"/>
    <property type="match status" value="1"/>
</dbReference>
<dbReference type="Gene3D" id="3.90.1300.10">
    <property type="entry name" value="Amidase signature (AS) domain"/>
    <property type="match status" value="1"/>
</dbReference>